<evidence type="ECO:0000259" key="5">
    <source>
        <dbReference type="PROSITE" id="PS50888"/>
    </source>
</evidence>
<evidence type="ECO:0000256" key="1">
    <source>
        <dbReference type="ARBA" id="ARBA00005510"/>
    </source>
</evidence>
<accession>A0A835RH00</accession>
<dbReference type="SUPFAM" id="SSF47459">
    <property type="entry name" value="HLH, helix-loop-helix DNA-binding domain"/>
    <property type="match status" value="1"/>
</dbReference>
<dbReference type="GO" id="GO:0003700">
    <property type="term" value="F:DNA-binding transcription factor activity"/>
    <property type="evidence" value="ECO:0007669"/>
    <property type="project" value="InterPro"/>
</dbReference>
<proteinExistence type="inferred from homology"/>
<feature type="compositionally biased region" description="Basic and acidic residues" evidence="4">
    <location>
        <begin position="580"/>
        <end position="595"/>
    </location>
</feature>
<feature type="domain" description="BHLH" evidence="5">
    <location>
        <begin position="578"/>
        <end position="627"/>
    </location>
</feature>
<gene>
    <name evidence="6" type="ORF">HPP92_007151</name>
</gene>
<dbReference type="PANTHER" id="PTHR46196:SF2">
    <property type="entry name" value="TRANSCRIPTION FACTOR BHLH157"/>
    <property type="match status" value="1"/>
</dbReference>
<evidence type="ECO:0000256" key="3">
    <source>
        <dbReference type="ARBA" id="ARBA00023163"/>
    </source>
</evidence>
<keyword evidence="3" id="KW-0804">Transcription</keyword>
<dbReference type="InterPro" id="IPR025610">
    <property type="entry name" value="MYC/MYB_N"/>
</dbReference>
<evidence type="ECO:0000256" key="2">
    <source>
        <dbReference type="ARBA" id="ARBA00023015"/>
    </source>
</evidence>
<dbReference type="EMBL" id="JADCNM010000003">
    <property type="protein sequence ID" value="KAG0490288.1"/>
    <property type="molecule type" value="Genomic_DNA"/>
</dbReference>
<dbReference type="GO" id="GO:0046983">
    <property type="term" value="F:protein dimerization activity"/>
    <property type="evidence" value="ECO:0007669"/>
    <property type="project" value="InterPro"/>
</dbReference>
<reference evidence="6 7" key="1">
    <citation type="journal article" date="2020" name="Nat. Food">
        <title>A phased Vanilla planifolia genome enables genetic improvement of flavour and production.</title>
        <authorList>
            <person name="Hasing T."/>
            <person name="Tang H."/>
            <person name="Brym M."/>
            <person name="Khazi F."/>
            <person name="Huang T."/>
            <person name="Chambers A.H."/>
        </authorList>
    </citation>
    <scope>NUCLEOTIDE SEQUENCE [LARGE SCALE GENOMIC DNA]</scope>
    <source>
        <tissue evidence="6">Leaf</tissue>
    </source>
</reference>
<keyword evidence="2" id="KW-0805">Transcription regulation</keyword>
<dbReference type="InterPro" id="IPR036638">
    <property type="entry name" value="HLH_DNA-bd_sf"/>
</dbReference>
<evidence type="ECO:0000256" key="4">
    <source>
        <dbReference type="SAM" id="MobiDB-lite"/>
    </source>
</evidence>
<dbReference type="InterPro" id="IPR043561">
    <property type="entry name" value="LHW-like"/>
</dbReference>
<dbReference type="Proteomes" id="UP000639772">
    <property type="component" value="Chromosome 3"/>
</dbReference>
<dbReference type="OrthoDB" id="1883654at2759"/>
<evidence type="ECO:0000313" key="7">
    <source>
        <dbReference type="Proteomes" id="UP000639772"/>
    </source>
</evidence>
<sequence length="783" mass="86426">MTVEGLREFCRGGGWTFGGVWRINLRDPRLLMLEETYHDEQSGKIFEKMISRVHVLGQGMIGEIALSGKHRWITFDALSDGSEISTILKLDICQGGFEQQYQILAEIKTVAIFPLLPLGMILISSTQKICENSIYVRWARQLLGQIGLNQQGRLHIDLNSSHPQATSAYLFSSLTSSFKNNISDHISAFNWQQNDDVLSESLPSASELSHGSCVIARSQASSLEPITFSMPIASTSSGSINSLGSICHEMTSFSSISSCQVTDQQTAITESQALFSPINMSTHSKCKFPSNIFTNYYRSMTLLNEGNPSDYMDHKLLPVMAASAVPIPATLHSYVPNSSNFSLVNDDSVFSKSKVCPFKGLLDTGSVYGSVSHFPVCDLASSIYPSQDFPFVSEGVKLNNSPLIFSNRESPNHHIHVQSMNNRVQSFELRSDQESNVLSTLVSCNLPDVSNTSSSMIGNICAAHADDNLFDGMELDFSPINLEQEGWDDITTQDCVSEIELGSAAVAFKDLFLGSCFEQLLDSAAAGNAKLTSTCDIFSSINSGDCEDFRNHLLSTSEVSNAQHKLPNGSAKVVRRRARRGESTRRRPKDRQQIQDRVKELREIVPNGAKCSIDALLDRTIKHLLFLQSVTKYAEKLNQTDEPKIIGEEDGVVLKDYINGEAGGATWAYEVAGQTMFCPILVEDINPSGQMHVEMLCEERGFFLEIADVVRGFGLTILKGFMEIRETKIWARFIVEAQREITRMDVFLSLVHLLQQSSSRSDILMASRPPPAPSPIGLADGLL</sequence>
<name>A0A835RH00_VANPL</name>
<dbReference type="Pfam" id="PF23176">
    <property type="entry name" value="bHLH_LHW"/>
    <property type="match status" value="1"/>
</dbReference>
<organism evidence="6 7">
    <name type="scientific">Vanilla planifolia</name>
    <name type="common">Vanilla</name>
    <dbReference type="NCBI Taxonomy" id="51239"/>
    <lineage>
        <taxon>Eukaryota</taxon>
        <taxon>Viridiplantae</taxon>
        <taxon>Streptophyta</taxon>
        <taxon>Embryophyta</taxon>
        <taxon>Tracheophyta</taxon>
        <taxon>Spermatophyta</taxon>
        <taxon>Magnoliopsida</taxon>
        <taxon>Liliopsida</taxon>
        <taxon>Asparagales</taxon>
        <taxon>Orchidaceae</taxon>
        <taxon>Vanilloideae</taxon>
        <taxon>Vanilleae</taxon>
        <taxon>Vanilla</taxon>
    </lineage>
</organism>
<dbReference type="Pfam" id="PF14215">
    <property type="entry name" value="bHLH-MYC_N"/>
    <property type="match status" value="1"/>
</dbReference>
<feature type="region of interest" description="Disordered" evidence="4">
    <location>
        <begin position="576"/>
        <end position="595"/>
    </location>
</feature>
<dbReference type="AlphaFoldDB" id="A0A835RH00"/>
<dbReference type="PROSITE" id="PS50888">
    <property type="entry name" value="BHLH"/>
    <property type="match status" value="1"/>
</dbReference>
<evidence type="ECO:0000313" key="6">
    <source>
        <dbReference type="EMBL" id="KAG0490288.1"/>
    </source>
</evidence>
<dbReference type="PANTHER" id="PTHR46196">
    <property type="entry name" value="TRANSCRIPTION FACTOR BHLH155-LIKE ISOFORM X1-RELATED"/>
    <property type="match status" value="1"/>
</dbReference>
<comment type="caution">
    <text evidence="6">The sequence shown here is derived from an EMBL/GenBank/DDBJ whole genome shotgun (WGS) entry which is preliminary data.</text>
</comment>
<comment type="similarity">
    <text evidence="1">Belongs to the bHLH protein family.</text>
</comment>
<dbReference type="InterPro" id="IPR011598">
    <property type="entry name" value="bHLH_dom"/>
</dbReference>
<protein>
    <recommendedName>
        <fullName evidence="5">BHLH domain-containing protein</fullName>
    </recommendedName>
</protein>